<dbReference type="Proteomes" id="UP000033531">
    <property type="component" value="Unassembled WGS sequence"/>
</dbReference>
<sequence length="84" mass="9706">MGFDPKNKQIQETLKEGSKKAEQLKKDKNSQFSVIPPINSVKIENTKNYTFSLKPSVRKKLKEVASMRNYRSDSKFLSDLIENL</sequence>
<evidence type="ECO:0000313" key="1">
    <source>
        <dbReference type="EMBL" id="KJY54776.1"/>
    </source>
</evidence>
<dbReference type="PATRIC" id="fig|1218507.3.peg.112"/>
<accession>A0A0F4LB24</accession>
<gene>
    <name evidence="1" type="ORF">JF74_19620</name>
</gene>
<protein>
    <recommendedName>
        <fullName evidence="3">CopG family transcriptional regulator</fullName>
    </recommendedName>
</protein>
<organism evidence="1 2">
    <name type="scientific">Lactobacillus melliventris</name>
    <dbReference type="NCBI Taxonomy" id="1218507"/>
    <lineage>
        <taxon>Bacteria</taxon>
        <taxon>Bacillati</taxon>
        <taxon>Bacillota</taxon>
        <taxon>Bacilli</taxon>
        <taxon>Lactobacillales</taxon>
        <taxon>Lactobacillaceae</taxon>
        <taxon>Lactobacillus</taxon>
    </lineage>
</organism>
<name>A0A0F4LB24_9LACO</name>
<evidence type="ECO:0000313" key="2">
    <source>
        <dbReference type="Proteomes" id="UP000033531"/>
    </source>
</evidence>
<proteinExistence type="predicted"/>
<dbReference type="OrthoDB" id="2236215at2"/>
<dbReference type="HOGENOM" id="CLU_186960_0_0_9"/>
<dbReference type="EMBL" id="JXLI01000019">
    <property type="protein sequence ID" value="KJY54776.1"/>
    <property type="molecule type" value="Genomic_DNA"/>
</dbReference>
<dbReference type="RefSeq" id="WP_046325870.1">
    <property type="nucleotide sequence ID" value="NZ_JBHTMT010000007.1"/>
</dbReference>
<evidence type="ECO:0008006" key="3">
    <source>
        <dbReference type="Google" id="ProtNLM"/>
    </source>
</evidence>
<dbReference type="AlphaFoldDB" id="A0A0F4LB24"/>
<keyword evidence="1" id="KW-0614">Plasmid</keyword>
<comment type="caution">
    <text evidence="1">The sequence shown here is derived from an EMBL/GenBank/DDBJ whole genome shotgun (WGS) entry which is preliminary data.</text>
</comment>
<geneLocation type="plasmid" evidence="1">
    <name>pHma8p1</name>
</geneLocation>
<reference evidence="1 2" key="1">
    <citation type="submission" date="2015-01" db="EMBL/GenBank/DDBJ databases">
        <title>Comparative genomics of the lactic acid bacteria isolated from the honey bee gut.</title>
        <authorList>
            <person name="Ellegaard K.M."/>
            <person name="Tamarit D."/>
            <person name="Javelind E."/>
            <person name="Olofsson T."/>
            <person name="Andersson S.G."/>
            <person name="Vasquez A."/>
        </authorList>
    </citation>
    <scope>NUCLEOTIDE SEQUENCE [LARGE SCALE GENOMIC DNA]</scope>
    <source>
        <strain evidence="1 2">Hma8</strain>
        <plasmid evidence="1">pHma8p1</plasmid>
    </source>
</reference>